<dbReference type="AlphaFoldDB" id="A0A4V2URY6"/>
<feature type="transmembrane region" description="Helical" evidence="2">
    <location>
        <begin position="6"/>
        <end position="27"/>
    </location>
</feature>
<proteinExistence type="inferred from homology"/>
<protein>
    <recommendedName>
        <fullName evidence="2">NADH-quinone oxidoreductase subunit J</fullName>
        <ecNumber evidence="2">7.1.1.-</ecNumber>
    </recommendedName>
</protein>
<dbReference type="Proteomes" id="UP000295188">
    <property type="component" value="Unassembled WGS sequence"/>
</dbReference>
<keyword evidence="2" id="KW-0874">Quinone</keyword>
<accession>A0A4V2URY6</accession>
<comment type="similarity">
    <text evidence="1 2">Belongs to the complex I subunit 6 family.</text>
</comment>
<dbReference type="PANTHER" id="PTHR33269">
    <property type="entry name" value="NADH-UBIQUINONE OXIDOREDUCTASE CHAIN 6"/>
    <property type="match status" value="1"/>
</dbReference>
<dbReference type="InterPro" id="IPR001457">
    <property type="entry name" value="NADH_UbQ/plastoQ_OxRdtase_su6"/>
</dbReference>
<feature type="transmembrane region" description="Helical" evidence="2">
    <location>
        <begin position="144"/>
        <end position="166"/>
    </location>
</feature>
<dbReference type="EMBL" id="SMAA01000007">
    <property type="protein sequence ID" value="TCS79372.1"/>
    <property type="molecule type" value="Genomic_DNA"/>
</dbReference>
<evidence type="ECO:0000256" key="1">
    <source>
        <dbReference type="ARBA" id="ARBA00005698"/>
    </source>
</evidence>
<dbReference type="Gene3D" id="1.20.120.1200">
    <property type="entry name" value="NADH-ubiquinone/plastoquinone oxidoreductase chain 6, subunit NuoJ"/>
    <property type="match status" value="1"/>
</dbReference>
<gene>
    <name evidence="3" type="ORF">EDC37_107139</name>
</gene>
<dbReference type="EC" id="7.1.1.-" evidence="2"/>
<keyword evidence="2" id="KW-0472">Membrane</keyword>
<keyword evidence="2" id="KW-1003">Cell membrane</keyword>
<comment type="function">
    <text evidence="2">NDH-1 shuttles electrons from NADH, via FMN and iron-sulfur (Fe-S) centers, to quinones in the respiratory chain. Couples the redox reaction to proton translocation (for every two electrons transferred, four hydrogen ions are translocated across the cytoplasmic membrane), and thus conserves the redox energy in a proton gradient.</text>
</comment>
<reference evidence="3 4" key="1">
    <citation type="submission" date="2019-03" db="EMBL/GenBank/DDBJ databases">
        <title>Genomic Encyclopedia of Type Strains, Phase IV (KMG-IV): sequencing the most valuable type-strain genomes for metagenomic binning, comparative biology and taxonomic classification.</title>
        <authorList>
            <person name="Goeker M."/>
        </authorList>
    </citation>
    <scope>NUCLEOTIDE SEQUENCE [LARGE SCALE GENOMIC DNA]</scope>
    <source>
        <strain evidence="3 4">DSM 20467</strain>
    </source>
</reference>
<dbReference type="InterPro" id="IPR042106">
    <property type="entry name" value="Nuo/plastoQ_OxRdtase_6_NuoJ"/>
</dbReference>
<feature type="transmembrane region" description="Helical" evidence="2">
    <location>
        <begin position="94"/>
        <end position="114"/>
    </location>
</feature>
<comment type="caution">
    <text evidence="3">The sequence shown here is derived from an EMBL/GenBank/DDBJ whole genome shotgun (WGS) entry which is preliminary data.</text>
</comment>
<keyword evidence="2" id="KW-0520">NAD</keyword>
<dbReference type="GO" id="GO:0008137">
    <property type="term" value="F:NADH dehydrogenase (ubiquinone) activity"/>
    <property type="evidence" value="ECO:0007669"/>
    <property type="project" value="UniProtKB-UniRule"/>
</dbReference>
<evidence type="ECO:0000256" key="2">
    <source>
        <dbReference type="RuleBase" id="RU004429"/>
    </source>
</evidence>
<evidence type="ECO:0000313" key="4">
    <source>
        <dbReference type="Proteomes" id="UP000295188"/>
    </source>
</evidence>
<dbReference type="RefSeq" id="WP_132549209.1">
    <property type="nucleotide sequence ID" value="NZ_SMAA01000007.1"/>
</dbReference>
<keyword evidence="2" id="KW-1133">Transmembrane helix</keyword>
<dbReference type="GO" id="GO:0005886">
    <property type="term" value="C:plasma membrane"/>
    <property type="evidence" value="ECO:0007669"/>
    <property type="project" value="UniProtKB-SubCell"/>
</dbReference>
<sequence length="172" mass="18671">MNNDLNPALFYFLAAVMLLSALAIVYCRNLVYSALFMVVCFLSIAGLYAMISADFLAAVQIMVYAGTIVILIVLCIMITRRTTMERTNMPEKKYILRASVLAGLLFFLLAYIFVNSEVLPTTNNIIALSGDTVSGLADLLLGHYMLAFEIAAVLLLAAMIGAVVLAKGADEK</sequence>
<organism evidence="3 4">
    <name type="scientific">Pectinatus cerevisiiphilus</name>
    <dbReference type="NCBI Taxonomy" id="86956"/>
    <lineage>
        <taxon>Bacteria</taxon>
        <taxon>Bacillati</taxon>
        <taxon>Bacillota</taxon>
        <taxon>Negativicutes</taxon>
        <taxon>Selenomonadales</taxon>
        <taxon>Selenomonadaceae</taxon>
        <taxon>Pectinatus</taxon>
    </lineage>
</organism>
<comment type="subcellular location">
    <subcellularLocation>
        <location evidence="2">Cell membrane</location>
        <topology evidence="2">Multi-pass membrane protein</topology>
    </subcellularLocation>
</comment>
<feature type="transmembrane region" description="Helical" evidence="2">
    <location>
        <begin position="34"/>
        <end position="51"/>
    </location>
</feature>
<keyword evidence="4" id="KW-1185">Reference proteome</keyword>
<dbReference type="GO" id="GO:0048038">
    <property type="term" value="F:quinone binding"/>
    <property type="evidence" value="ECO:0007669"/>
    <property type="project" value="UniProtKB-UniRule"/>
</dbReference>
<name>A0A4V2URY6_9FIRM</name>
<dbReference type="OrthoDB" id="9814997at2"/>
<dbReference type="Pfam" id="PF00499">
    <property type="entry name" value="Oxidored_q3"/>
    <property type="match status" value="1"/>
</dbReference>
<comment type="catalytic activity">
    <reaction evidence="2">
        <text>a quinone + NADH + 5 H(+)(in) = a quinol + NAD(+) + 4 H(+)(out)</text>
        <dbReference type="Rhea" id="RHEA:57888"/>
        <dbReference type="ChEBI" id="CHEBI:15378"/>
        <dbReference type="ChEBI" id="CHEBI:24646"/>
        <dbReference type="ChEBI" id="CHEBI:57540"/>
        <dbReference type="ChEBI" id="CHEBI:57945"/>
        <dbReference type="ChEBI" id="CHEBI:132124"/>
    </reaction>
</comment>
<keyword evidence="2" id="KW-0812">Transmembrane</keyword>
<dbReference type="PANTHER" id="PTHR33269:SF17">
    <property type="entry name" value="NADH-UBIQUINONE OXIDOREDUCTASE CHAIN 6"/>
    <property type="match status" value="1"/>
</dbReference>
<evidence type="ECO:0000313" key="3">
    <source>
        <dbReference type="EMBL" id="TCS79372.1"/>
    </source>
</evidence>
<feature type="transmembrane region" description="Helical" evidence="2">
    <location>
        <begin position="57"/>
        <end position="78"/>
    </location>
</feature>